<name>A0ABT7QZX1_9BACT</name>
<protein>
    <submittedName>
        <fullName evidence="1">Uncharacterized protein</fullName>
    </submittedName>
</protein>
<evidence type="ECO:0000313" key="1">
    <source>
        <dbReference type="EMBL" id="MDM5272079.1"/>
    </source>
</evidence>
<dbReference type="EMBL" id="JAQIBD010000002">
    <property type="protein sequence ID" value="MDM5272079.1"/>
    <property type="molecule type" value="Genomic_DNA"/>
</dbReference>
<proteinExistence type="predicted"/>
<keyword evidence="2" id="KW-1185">Reference proteome</keyword>
<organism evidence="1 2">
    <name type="scientific">Sulfurovum zhangzhouensis</name>
    <dbReference type="NCBI Taxonomy" id="3019067"/>
    <lineage>
        <taxon>Bacteria</taxon>
        <taxon>Pseudomonadati</taxon>
        <taxon>Campylobacterota</taxon>
        <taxon>Epsilonproteobacteria</taxon>
        <taxon>Campylobacterales</taxon>
        <taxon>Sulfurovaceae</taxon>
        <taxon>Sulfurovum</taxon>
    </lineage>
</organism>
<comment type="caution">
    <text evidence="1">The sequence shown here is derived from an EMBL/GenBank/DDBJ whole genome shotgun (WGS) entry which is preliminary data.</text>
</comment>
<sequence length="261" mass="27979">MSATSGGKHDISVPSKGTIEYSITQKMSDAKASYITLLEACNFAGTAVTTPAGVSYEMKTSATDTLSIEWIDPRTTIQGRGGKGAFSLKAQINQPVEITFDYKFVYEGEVQLAAVDPDNTVPTAAVPGFLYVLEDCASYTINGASGHFESFEINWGASVVSPDTTCPAPNYVQEYAPTLTIVQSLTEDNEASFEELKTQSSKNIIIGLFDSTATKRGEIRIPNAVPNDLDKGGEEGRLKATKSFACLPTSGDDNIQIVIFD</sequence>
<accession>A0ABT7QZX1</accession>
<dbReference type="RefSeq" id="WP_289413825.1">
    <property type="nucleotide sequence ID" value="NZ_JAQIBD010000002.1"/>
</dbReference>
<dbReference type="Proteomes" id="UP001169069">
    <property type="component" value="Unassembled WGS sequence"/>
</dbReference>
<evidence type="ECO:0000313" key="2">
    <source>
        <dbReference type="Proteomes" id="UP001169069"/>
    </source>
</evidence>
<gene>
    <name evidence="1" type="ORF">PGH07_07795</name>
</gene>
<reference evidence="1" key="1">
    <citation type="submission" date="2023-01" db="EMBL/GenBank/DDBJ databases">
        <title>Sulfurovum sp. zt1-1 genome assembly.</title>
        <authorList>
            <person name="Wang J."/>
        </authorList>
    </citation>
    <scope>NUCLEOTIDE SEQUENCE</scope>
    <source>
        <strain evidence="1">Zt1-1</strain>
    </source>
</reference>